<dbReference type="EMBL" id="JAPWHE010000010">
    <property type="protein sequence ID" value="MCZ4330741.1"/>
    <property type="molecule type" value="Genomic_DNA"/>
</dbReference>
<keyword evidence="2" id="KW-1185">Reference proteome</keyword>
<reference evidence="1" key="1">
    <citation type="submission" date="2022-12" db="EMBL/GenBank/DDBJ databases">
        <title>Bacterial isolates from different developmental stages of Nematostella vectensis.</title>
        <authorList>
            <person name="Fraune S."/>
        </authorList>
    </citation>
    <scope>NUCLEOTIDE SEQUENCE</scope>
    <source>
        <strain evidence="1">G21619-S1</strain>
    </source>
</reference>
<dbReference type="RefSeq" id="WP_269359604.1">
    <property type="nucleotide sequence ID" value="NZ_JAPWHE010000010.1"/>
</dbReference>
<name>A0ABT4M5Z3_9BURK</name>
<organism evidence="1 2">
    <name type="scientific">Castellaniella denitrificans</name>
    <dbReference type="NCBI Taxonomy" id="56119"/>
    <lineage>
        <taxon>Bacteria</taxon>
        <taxon>Pseudomonadati</taxon>
        <taxon>Pseudomonadota</taxon>
        <taxon>Betaproteobacteria</taxon>
        <taxon>Burkholderiales</taxon>
        <taxon>Alcaligenaceae</taxon>
        <taxon>Castellaniella</taxon>
    </lineage>
</organism>
<proteinExistence type="predicted"/>
<evidence type="ECO:0008006" key="3">
    <source>
        <dbReference type="Google" id="ProtNLM"/>
    </source>
</evidence>
<gene>
    <name evidence="1" type="ORF">O4H32_12375</name>
</gene>
<sequence length="59" mass="6685">MSSKARMQRYWAVVDDHGAIYGMTVYATYSEAQRARQWCMDNLEGGYRITALAAHPIGD</sequence>
<protein>
    <recommendedName>
        <fullName evidence="3">SPOR domain-containing protein</fullName>
    </recommendedName>
</protein>
<accession>A0ABT4M5Z3</accession>
<evidence type="ECO:0000313" key="2">
    <source>
        <dbReference type="Proteomes" id="UP001068379"/>
    </source>
</evidence>
<dbReference type="Proteomes" id="UP001068379">
    <property type="component" value="Unassembled WGS sequence"/>
</dbReference>
<comment type="caution">
    <text evidence="1">The sequence shown here is derived from an EMBL/GenBank/DDBJ whole genome shotgun (WGS) entry which is preliminary data.</text>
</comment>
<evidence type="ECO:0000313" key="1">
    <source>
        <dbReference type="EMBL" id="MCZ4330741.1"/>
    </source>
</evidence>